<feature type="compositionally biased region" description="Low complexity" evidence="8">
    <location>
        <begin position="511"/>
        <end position="525"/>
    </location>
</feature>
<dbReference type="GO" id="GO:0008650">
    <property type="term" value="F:rRNA (uridine-2'-O-)-methyltransferase activity"/>
    <property type="evidence" value="ECO:0007669"/>
    <property type="project" value="TreeGrafter"/>
</dbReference>
<protein>
    <recommendedName>
        <fullName evidence="6">rRNA methyltransferase 2, mitochondrial</fullName>
    </recommendedName>
</protein>
<evidence type="ECO:0000256" key="6">
    <source>
        <dbReference type="ARBA" id="ARBA00041184"/>
    </source>
</evidence>
<dbReference type="InterPro" id="IPR002877">
    <property type="entry name" value="RNA_MeTrfase_FtsJ_dom"/>
</dbReference>
<reference evidence="10" key="1">
    <citation type="submission" date="2021-03" db="EMBL/GenBank/DDBJ databases">
        <title>Revisited historic fungal species revealed as producer of novel bioactive compounds through whole genome sequencing and comparative genomics.</title>
        <authorList>
            <person name="Vignolle G.A."/>
            <person name="Hochenegger N."/>
            <person name="Mach R.L."/>
            <person name="Mach-Aigner A.R."/>
            <person name="Javad Rahimi M."/>
            <person name="Salim K.A."/>
            <person name="Chan C.M."/>
            <person name="Lim L.B.L."/>
            <person name="Cai F."/>
            <person name="Druzhinina I.S."/>
            <person name="U'Ren J.M."/>
            <person name="Derntl C."/>
        </authorList>
    </citation>
    <scope>NUCLEOTIDE SEQUENCE</scope>
    <source>
        <strain evidence="10">TUCIM 5799</strain>
    </source>
</reference>
<dbReference type="HAMAP" id="MF_01547">
    <property type="entry name" value="RNA_methyltr_E"/>
    <property type="match status" value="1"/>
</dbReference>
<comment type="caution">
    <text evidence="10">The sequence shown here is derived from an EMBL/GenBank/DDBJ whole genome shotgun (WGS) entry which is preliminary data.</text>
</comment>
<keyword evidence="11" id="KW-1185">Reference proteome</keyword>
<accession>A0A9P9WTJ9</accession>
<evidence type="ECO:0000313" key="11">
    <source>
        <dbReference type="Proteomes" id="UP000829685"/>
    </source>
</evidence>
<keyword evidence="4" id="KW-0808">Transferase</keyword>
<comment type="similarity">
    <text evidence="1">Belongs to the class I-like SAM-binding methyltransferase superfamily. RNA methyltransferase RlmE family.</text>
</comment>
<feature type="compositionally biased region" description="Basic and acidic residues" evidence="8">
    <location>
        <begin position="13"/>
        <end position="27"/>
    </location>
</feature>
<evidence type="ECO:0000256" key="5">
    <source>
        <dbReference type="ARBA" id="ARBA00022691"/>
    </source>
</evidence>
<feature type="compositionally biased region" description="Basic and acidic residues" evidence="8">
    <location>
        <begin position="250"/>
        <end position="289"/>
    </location>
</feature>
<keyword evidence="2" id="KW-0698">rRNA processing</keyword>
<feature type="compositionally biased region" description="Polar residues" evidence="8">
    <location>
        <begin position="600"/>
        <end position="613"/>
    </location>
</feature>
<feature type="compositionally biased region" description="Acidic residues" evidence="8">
    <location>
        <begin position="469"/>
        <end position="478"/>
    </location>
</feature>
<evidence type="ECO:0000256" key="2">
    <source>
        <dbReference type="ARBA" id="ARBA00022552"/>
    </source>
</evidence>
<feature type="region of interest" description="Disordered" evidence="8">
    <location>
        <begin position="423"/>
        <end position="627"/>
    </location>
</feature>
<feature type="coiled-coil region" evidence="7">
    <location>
        <begin position="54"/>
        <end position="130"/>
    </location>
</feature>
<sequence>MPAAMGRPAKPATGRDDKVKLDTTEKRTKQLHHLEMRHQHGASKSDLLVKDEDVRRLKLRILLLRDENTTLRDQISQNNDTQAKLAEQCQDLSAQLEAKIQLVQSQEQQLRKQEREFSSLKAELQSINNLNEESTNMLAEKLALGRELAVLKPELEHLRSQLTHQQATLAEKLALERQVNTLEVELANEKKATKRAMQKRESTDRVEDDLRKKIREAEKQLAAEKAQRERLEDQLAQEKRTHQLALQDQDSTRDLESDLRKKLQDAQKELRESTADKERLEQELEAEKRQAKRYQKKQQSESAEEDDELRGKLDEAETKLAAAQKEAHKVRTEAQTSVADADARSEAFEKKFEKLKAKFRDLQDQLKQCQADLRKAQQGQQAKPSVAASLPSLADEVAKKTAARQAFKKRKAQEIAKDDFTQITIDTPSADDRPRKNFKKKLAEPTMPGEKSTFSITPFLNRSKTGSDDNQEDDDEEVHDSILGHRERPKTKKTVGFATTTEPIVFTGGDASSSSPAASEPPSTEAAEEEKPQAQPKPRGRPKKVLADAPSAKKNAQPLPKTALKKTAKPAPSLDKVAEEGQENAPKPAEKTQPLKFNYTMPQDTSTSSANTSKGEETKKKKRKVLGAKKTLFDDEDEAEDIPVRKPAPVAASGKRAKAPLGGVRNAFAGASFSPLKRERRGVGASFLANAGRRVIAIPQEEDCMRSLLTLASPRNGGFLRPSASSAALWKHLSSSPLTSSERPCIAAATALRWSSSNSRWKQRQGNDFYAREAKVQGLKSRAAFKLLEMDSKYKIFKRGQTVIDLGYAPGSWSQVAQERTKPNGRIVGIDLIPAQPPKGVSTIQGNFLSPQVQALVKEYLQEFAARKPATRPRSTVGSSDNADVDPEDVANLIRQASYIDAERAETAEHPLEDPHDAGRLVDVVLSDMSAPWSQTSGFSSNTLSNPYHRMMNTSGMSFRDHAGSMDLCMAALQFASDTLKTGGHFLCKFYQGSEDKEMEQKLKKMFGRVHREKPESSRTESREAYFVALRRKGDVTLEDITK</sequence>
<dbReference type="Proteomes" id="UP000829685">
    <property type="component" value="Unassembled WGS sequence"/>
</dbReference>
<dbReference type="Pfam" id="PF01728">
    <property type="entry name" value="FtsJ"/>
    <property type="match status" value="1"/>
</dbReference>
<dbReference type="AlphaFoldDB" id="A0A9P9WTJ9"/>
<evidence type="ECO:0000256" key="3">
    <source>
        <dbReference type="ARBA" id="ARBA00022603"/>
    </source>
</evidence>
<dbReference type="InterPro" id="IPR029063">
    <property type="entry name" value="SAM-dependent_MTases_sf"/>
</dbReference>
<evidence type="ECO:0000259" key="9">
    <source>
        <dbReference type="Pfam" id="PF01728"/>
    </source>
</evidence>
<proteinExistence type="inferred from homology"/>
<dbReference type="GO" id="GO:0005739">
    <property type="term" value="C:mitochondrion"/>
    <property type="evidence" value="ECO:0007669"/>
    <property type="project" value="TreeGrafter"/>
</dbReference>
<dbReference type="EMBL" id="JAFIMR010000005">
    <property type="protein sequence ID" value="KAI1878611.1"/>
    <property type="molecule type" value="Genomic_DNA"/>
</dbReference>
<dbReference type="Gene3D" id="3.40.50.150">
    <property type="entry name" value="Vaccinia Virus protein VP39"/>
    <property type="match status" value="1"/>
</dbReference>
<name>A0A9P9WTJ9_9PEZI</name>
<evidence type="ECO:0000256" key="7">
    <source>
        <dbReference type="SAM" id="Coils"/>
    </source>
</evidence>
<keyword evidence="3" id="KW-0489">Methyltransferase</keyword>
<feature type="region of interest" description="Disordered" evidence="8">
    <location>
        <begin position="240"/>
        <end position="344"/>
    </location>
</feature>
<evidence type="ECO:0000256" key="1">
    <source>
        <dbReference type="ARBA" id="ARBA00009258"/>
    </source>
</evidence>
<keyword evidence="7" id="KW-0175">Coiled coil</keyword>
<evidence type="ECO:0000256" key="4">
    <source>
        <dbReference type="ARBA" id="ARBA00022679"/>
    </source>
</evidence>
<feature type="compositionally biased region" description="Polar residues" evidence="8">
    <location>
        <begin position="452"/>
        <end position="464"/>
    </location>
</feature>
<dbReference type="InterPro" id="IPR015507">
    <property type="entry name" value="rRNA-MeTfrase_E"/>
</dbReference>
<dbReference type="InterPro" id="IPR050082">
    <property type="entry name" value="RNA_methyltr_RlmE"/>
</dbReference>
<dbReference type="PANTHER" id="PTHR10920:SF18">
    <property type="entry name" value="RRNA METHYLTRANSFERASE 2, MITOCHONDRIAL"/>
    <property type="match status" value="1"/>
</dbReference>
<dbReference type="PANTHER" id="PTHR10920">
    <property type="entry name" value="RIBOSOMAL RNA METHYLTRANSFERASE"/>
    <property type="match status" value="1"/>
</dbReference>
<keyword evidence="5" id="KW-0949">S-adenosyl-L-methionine</keyword>
<feature type="domain" description="Ribosomal RNA methyltransferase FtsJ" evidence="9">
    <location>
        <begin position="780"/>
        <end position="1032"/>
    </location>
</feature>
<dbReference type="SUPFAM" id="SSF53335">
    <property type="entry name" value="S-adenosyl-L-methionine-dependent methyltransferases"/>
    <property type="match status" value="1"/>
</dbReference>
<evidence type="ECO:0000256" key="8">
    <source>
        <dbReference type="SAM" id="MobiDB-lite"/>
    </source>
</evidence>
<organism evidence="10 11">
    <name type="scientific">Neoarthrinium moseri</name>
    <dbReference type="NCBI Taxonomy" id="1658444"/>
    <lineage>
        <taxon>Eukaryota</taxon>
        <taxon>Fungi</taxon>
        <taxon>Dikarya</taxon>
        <taxon>Ascomycota</taxon>
        <taxon>Pezizomycotina</taxon>
        <taxon>Sordariomycetes</taxon>
        <taxon>Xylariomycetidae</taxon>
        <taxon>Amphisphaeriales</taxon>
        <taxon>Apiosporaceae</taxon>
        <taxon>Neoarthrinium</taxon>
    </lineage>
</organism>
<feature type="compositionally biased region" description="Basic and acidic residues" evidence="8">
    <location>
        <begin position="309"/>
        <end position="318"/>
    </location>
</feature>
<feature type="region of interest" description="Disordered" evidence="8">
    <location>
        <begin position="1"/>
        <end position="27"/>
    </location>
</feature>
<evidence type="ECO:0000313" key="10">
    <source>
        <dbReference type="EMBL" id="KAI1878611.1"/>
    </source>
</evidence>
<gene>
    <name evidence="10" type="ORF">JX265_002788</name>
</gene>